<dbReference type="SUPFAM" id="SSF52047">
    <property type="entry name" value="RNI-like"/>
    <property type="match status" value="1"/>
</dbReference>
<evidence type="ECO:0000313" key="2">
    <source>
        <dbReference type="Proteomes" id="UP000799421"/>
    </source>
</evidence>
<dbReference type="Proteomes" id="UP000799421">
    <property type="component" value="Unassembled WGS sequence"/>
</dbReference>
<proteinExistence type="predicted"/>
<reference evidence="1" key="1">
    <citation type="journal article" date="2020" name="Stud. Mycol.">
        <title>101 Dothideomycetes genomes: a test case for predicting lifestyles and emergence of pathogens.</title>
        <authorList>
            <person name="Haridas S."/>
            <person name="Albert R."/>
            <person name="Binder M."/>
            <person name="Bloem J."/>
            <person name="Labutti K."/>
            <person name="Salamov A."/>
            <person name="Andreopoulos B."/>
            <person name="Baker S."/>
            <person name="Barry K."/>
            <person name="Bills G."/>
            <person name="Bluhm B."/>
            <person name="Cannon C."/>
            <person name="Castanera R."/>
            <person name="Culley D."/>
            <person name="Daum C."/>
            <person name="Ezra D."/>
            <person name="Gonzalez J."/>
            <person name="Henrissat B."/>
            <person name="Kuo A."/>
            <person name="Liang C."/>
            <person name="Lipzen A."/>
            <person name="Lutzoni F."/>
            <person name="Magnuson J."/>
            <person name="Mondo S."/>
            <person name="Nolan M."/>
            <person name="Ohm R."/>
            <person name="Pangilinan J."/>
            <person name="Park H.-J."/>
            <person name="Ramirez L."/>
            <person name="Alfaro M."/>
            <person name="Sun H."/>
            <person name="Tritt A."/>
            <person name="Yoshinaga Y."/>
            <person name="Zwiers L.-H."/>
            <person name="Turgeon B."/>
            <person name="Goodwin S."/>
            <person name="Spatafora J."/>
            <person name="Crous P."/>
            <person name="Grigoriev I."/>
        </authorList>
    </citation>
    <scope>NUCLEOTIDE SEQUENCE</scope>
    <source>
        <strain evidence="1">CBS 480.64</strain>
    </source>
</reference>
<gene>
    <name evidence="1" type="ORF">K470DRAFT_268097</name>
</gene>
<dbReference type="Gene3D" id="3.80.10.10">
    <property type="entry name" value="Ribonuclease Inhibitor"/>
    <property type="match status" value="1"/>
</dbReference>
<keyword evidence="2" id="KW-1185">Reference proteome</keyword>
<dbReference type="AlphaFoldDB" id="A0A6A7C8W2"/>
<evidence type="ECO:0000313" key="1">
    <source>
        <dbReference type="EMBL" id="KAF2863682.1"/>
    </source>
</evidence>
<organism evidence="1 2">
    <name type="scientific">Piedraia hortae CBS 480.64</name>
    <dbReference type="NCBI Taxonomy" id="1314780"/>
    <lineage>
        <taxon>Eukaryota</taxon>
        <taxon>Fungi</taxon>
        <taxon>Dikarya</taxon>
        <taxon>Ascomycota</taxon>
        <taxon>Pezizomycotina</taxon>
        <taxon>Dothideomycetes</taxon>
        <taxon>Dothideomycetidae</taxon>
        <taxon>Capnodiales</taxon>
        <taxon>Piedraiaceae</taxon>
        <taxon>Piedraia</taxon>
    </lineage>
</organism>
<protein>
    <submittedName>
        <fullName evidence="1">Uncharacterized protein</fullName>
    </submittedName>
</protein>
<accession>A0A6A7C8W2</accession>
<dbReference type="EMBL" id="MU005960">
    <property type="protein sequence ID" value="KAF2863682.1"/>
    <property type="molecule type" value="Genomic_DNA"/>
</dbReference>
<dbReference type="InterPro" id="IPR032675">
    <property type="entry name" value="LRR_dom_sf"/>
</dbReference>
<sequence length="265" mass="29918">MCEETDLDFNLLSHIFGPDALIISFHAPQVELYDEDMSLLAEKLKHRHSNVTELSTVLDGDSTAYLPQISPNLRVPSLRITANDDKCFQNIGRLTNLWALDLSFNTSIMVQPSHMKNLQSLVNLKHFDFAFDGGEVFAGGDLRDDEFVHLFQALGKLRELDTSIWDCDWLTATVLVSLGKNCRKLEIVKLFMRDMDLSTMSANNSGDLLFPFSKISHMYGLYGRSTIPLSIEDSSNDDDDDDDEKGNFDEILASHGRNLKMSRCD</sequence>
<name>A0A6A7C8W2_9PEZI</name>